<dbReference type="KEGG" id="mhf:MHF_0197"/>
<dbReference type="STRING" id="859194.MHF_0197"/>
<accession>F6FG30</accession>
<proteinExistence type="predicted"/>
<gene>
    <name evidence="1" type="ordered locus">MHF_0197</name>
</gene>
<evidence type="ECO:0000313" key="2">
    <source>
        <dbReference type="Proteomes" id="UP000007952"/>
    </source>
</evidence>
<dbReference type="AlphaFoldDB" id="F6FG30"/>
<dbReference type="Proteomes" id="UP000007952">
    <property type="component" value="Chromosome"/>
</dbReference>
<reference evidence="1 2" key="1">
    <citation type="journal article" date="2011" name="J. Bacteriol.">
        <title>Complete genome sequences of two hemotropic Mycoplasmas, Mycoplasma haemofelis strain Ohio2 and Mycoplasma suis strain Illinois.</title>
        <authorList>
            <person name="Messick J.B."/>
            <person name="Santos A.P."/>
            <person name="Guimaraes A.M."/>
        </authorList>
    </citation>
    <scope>NUCLEOTIDE SEQUENCE [LARGE SCALE GENOMIC DNA]</scope>
    <source>
        <strain evidence="1 2">Ohio2</strain>
    </source>
</reference>
<protein>
    <submittedName>
        <fullName evidence="1">Uncharacterized protein</fullName>
    </submittedName>
</protein>
<name>F6FG30_MYCHI</name>
<reference key="2">
    <citation type="submission" date="2011-05" db="EMBL/GenBank/DDBJ databases">
        <title>The Genome of Mycoplasma haemofelis Strain Ohio2, a pathogenic hemoplasma of the cat.</title>
        <authorList>
            <person name="Santos A.P."/>
            <person name="Guimaraes A.M.S."/>
            <person name="SanMiguel P.J."/>
            <person name="Martin S.W."/>
            <person name="Messick J.B."/>
        </authorList>
    </citation>
    <scope>NUCLEOTIDE SEQUENCE</scope>
    <source>
        <strain>Ohio2</strain>
    </source>
</reference>
<organism evidence="1 2">
    <name type="scientific">Mycoplasma haemofelis (strain Ohio2)</name>
    <dbReference type="NCBI Taxonomy" id="859194"/>
    <lineage>
        <taxon>Bacteria</taxon>
        <taxon>Bacillati</taxon>
        <taxon>Mycoplasmatota</taxon>
        <taxon>Mollicutes</taxon>
        <taxon>Mycoplasmataceae</taxon>
        <taxon>Mycoplasma</taxon>
    </lineage>
</organism>
<dbReference type="HOGENOM" id="CLU_2554606_0_0_14"/>
<evidence type="ECO:0000313" key="1">
    <source>
        <dbReference type="EMBL" id="AEG72496.1"/>
    </source>
</evidence>
<sequence>MHTKAKMALLGALVSLVSGSTGTYFYLTQETDIDRVLSLVNKEVDVRFELIRIQEQQWIPVQRNTVTSIKRMEIRKVYSCQS</sequence>
<dbReference type="EMBL" id="CP002808">
    <property type="protein sequence ID" value="AEG72496.1"/>
    <property type="molecule type" value="Genomic_DNA"/>
</dbReference>